<evidence type="ECO:0000313" key="7">
    <source>
        <dbReference type="EMBL" id="CAD5111871.1"/>
    </source>
</evidence>
<keyword evidence="8" id="KW-1185">Reference proteome</keyword>
<comment type="caution">
    <text evidence="7">The sequence shown here is derived from an EMBL/GenBank/DDBJ whole genome shotgun (WGS) entry which is preliminary data.</text>
</comment>
<proteinExistence type="predicted"/>
<gene>
    <name evidence="7" type="ORF">DGYR_LOCUS1099</name>
</gene>
<organism evidence="7 8">
    <name type="scientific">Dimorphilus gyrociliatus</name>
    <dbReference type="NCBI Taxonomy" id="2664684"/>
    <lineage>
        <taxon>Eukaryota</taxon>
        <taxon>Metazoa</taxon>
        <taxon>Spiralia</taxon>
        <taxon>Lophotrochozoa</taxon>
        <taxon>Annelida</taxon>
        <taxon>Polychaeta</taxon>
        <taxon>Polychaeta incertae sedis</taxon>
        <taxon>Dinophilidae</taxon>
        <taxon>Dimorphilus</taxon>
    </lineage>
</organism>
<dbReference type="InterPro" id="IPR036910">
    <property type="entry name" value="HMG_box_dom_sf"/>
</dbReference>
<dbReference type="Gene3D" id="1.10.30.10">
    <property type="entry name" value="High mobility group box domain"/>
    <property type="match status" value="1"/>
</dbReference>
<dbReference type="GO" id="GO:0007420">
    <property type="term" value="P:brain development"/>
    <property type="evidence" value="ECO:0007669"/>
    <property type="project" value="TreeGrafter"/>
</dbReference>
<feature type="domain" description="HMG box" evidence="6">
    <location>
        <begin position="49"/>
        <end position="117"/>
    </location>
</feature>
<feature type="region of interest" description="Disordered" evidence="5">
    <location>
        <begin position="187"/>
        <end position="224"/>
    </location>
</feature>
<evidence type="ECO:0000256" key="4">
    <source>
        <dbReference type="PROSITE-ProRule" id="PRU00267"/>
    </source>
</evidence>
<dbReference type="GO" id="GO:0000122">
    <property type="term" value="P:negative regulation of transcription by RNA polymerase II"/>
    <property type="evidence" value="ECO:0007669"/>
    <property type="project" value="TreeGrafter"/>
</dbReference>
<dbReference type="SMART" id="SM00398">
    <property type="entry name" value="HMG"/>
    <property type="match status" value="1"/>
</dbReference>
<name>A0A7I8V7T9_9ANNE</name>
<protein>
    <recommendedName>
        <fullName evidence="6">HMG box domain-containing protein</fullName>
    </recommendedName>
</protein>
<feature type="compositionally biased region" description="Polar residues" evidence="5">
    <location>
        <begin position="131"/>
        <end position="145"/>
    </location>
</feature>
<dbReference type="GO" id="GO:0030182">
    <property type="term" value="P:neuron differentiation"/>
    <property type="evidence" value="ECO:0007669"/>
    <property type="project" value="TreeGrafter"/>
</dbReference>
<keyword evidence="3 4" id="KW-0539">Nucleus</keyword>
<dbReference type="AlphaFoldDB" id="A0A7I8V7T9"/>
<dbReference type="SUPFAM" id="SSF47095">
    <property type="entry name" value="HMG-box"/>
    <property type="match status" value="1"/>
</dbReference>
<dbReference type="PANTHER" id="PTHR10270:SF323">
    <property type="entry name" value="TRANSCRIPTION FACTOR SOX-14-RELATED"/>
    <property type="match status" value="1"/>
</dbReference>
<sequence length="312" mass="34654">MSGDFIDQIFEQISRMDNSKVIFGSQTVNEDSSTPYSDATNCKKTTSHVKRPMNAFMVWSQIERRKISEVAPDLHNAEISKRLGKRWKTLNDEERQPFVEEAERLRLLHLKEYPDYKYRPRKKPKSCAPESKQSQNSHQLATVQSKQRKLSHKSGITKPYKTVHKVKIDDRLKSSVREAPMPITIAAQLPTSPTSTATPDSPDFYSLDESPVSSPASNATSSSICPPPMSVQELQNATLASLTALPADDLSLDDLDNIPINDVLGWPGSECGDPTSTPTITFAEMTPVGSTFDDIVNLNPPGVNDWLDSIAH</sequence>
<evidence type="ECO:0000256" key="5">
    <source>
        <dbReference type="SAM" id="MobiDB-lite"/>
    </source>
</evidence>
<dbReference type="FunFam" id="1.10.30.10:FF:000007">
    <property type="entry name" value="Transcription factor SOX"/>
    <property type="match status" value="1"/>
</dbReference>
<dbReference type="PANTHER" id="PTHR10270">
    <property type="entry name" value="SOX TRANSCRIPTION FACTOR"/>
    <property type="match status" value="1"/>
</dbReference>
<dbReference type="EMBL" id="CAJFCJ010000002">
    <property type="protein sequence ID" value="CAD5111871.1"/>
    <property type="molecule type" value="Genomic_DNA"/>
</dbReference>
<dbReference type="PROSITE" id="PS50118">
    <property type="entry name" value="HMG_BOX_2"/>
    <property type="match status" value="1"/>
</dbReference>
<dbReference type="Proteomes" id="UP000549394">
    <property type="component" value="Unassembled WGS sequence"/>
</dbReference>
<keyword evidence="2 4" id="KW-0238">DNA-binding</keyword>
<dbReference type="Pfam" id="PF00505">
    <property type="entry name" value="HMG_box"/>
    <property type="match status" value="1"/>
</dbReference>
<evidence type="ECO:0000256" key="1">
    <source>
        <dbReference type="ARBA" id="ARBA00004123"/>
    </source>
</evidence>
<feature type="DNA-binding region" description="HMG box" evidence="4">
    <location>
        <begin position="49"/>
        <end position="117"/>
    </location>
</feature>
<dbReference type="CDD" id="cd22029">
    <property type="entry name" value="HMG-box_SoxC"/>
    <property type="match status" value="1"/>
</dbReference>
<dbReference type="OrthoDB" id="6247875at2759"/>
<dbReference type="GO" id="GO:0005634">
    <property type="term" value="C:nucleus"/>
    <property type="evidence" value="ECO:0007669"/>
    <property type="project" value="UniProtKB-SubCell"/>
</dbReference>
<dbReference type="GO" id="GO:0000978">
    <property type="term" value="F:RNA polymerase II cis-regulatory region sequence-specific DNA binding"/>
    <property type="evidence" value="ECO:0007669"/>
    <property type="project" value="TreeGrafter"/>
</dbReference>
<comment type="subcellular location">
    <subcellularLocation>
        <location evidence="1">Nucleus</location>
    </subcellularLocation>
</comment>
<accession>A0A7I8V7T9</accession>
<evidence type="ECO:0000256" key="2">
    <source>
        <dbReference type="ARBA" id="ARBA00023125"/>
    </source>
</evidence>
<feature type="compositionally biased region" description="Low complexity" evidence="5">
    <location>
        <begin position="190"/>
        <end position="203"/>
    </location>
</feature>
<dbReference type="InterPro" id="IPR050140">
    <property type="entry name" value="SRY-related_HMG-box_TF-like"/>
</dbReference>
<evidence type="ECO:0000259" key="6">
    <source>
        <dbReference type="PROSITE" id="PS50118"/>
    </source>
</evidence>
<evidence type="ECO:0000313" key="8">
    <source>
        <dbReference type="Proteomes" id="UP000549394"/>
    </source>
</evidence>
<feature type="region of interest" description="Disordered" evidence="5">
    <location>
        <begin position="118"/>
        <end position="158"/>
    </location>
</feature>
<evidence type="ECO:0000256" key="3">
    <source>
        <dbReference type="ARBA" id="ARBA00023242"/>
    </source>
</evidence>
<feature type="compositionally biased region" description="Low complexity" evidence="5">
    <location>
        <begin position="210"/>
        <end position="223"/>
    </location>
</feature>
<reference evidence="7 8" key="1">
    <citation type="submission" date="2020-08" db="EMBL/GenBank/DDBJ databases">
        <authorList>
            <person name="Hejnol A."/>
        </authorList>
    </citation>
    <scope>NUCLEOTIDE SEQUENCE [LARGE SCALE GENOMIC DNA]</scope>
</reference>
<dbReference type="InterPro" id="IPR009071">
    <property type="entry name" value="HMG_box_dom"/>
</dbReference>
<dbReference type="GO" id="GO:0001228">
    <property type="term" value="F:DNA-binding transcription activator activity, RNA polymerase II-specific"/>
    <property type="evidence" value="ECO:0007669"/>
    <property type="project" value="TreeGrafter"/>
</dbReference>